<evidence type="ECO:0000313" key="2">
    <source>
        <dbReference type="Proteomes" id="UP001732700"/>
    </source>
</evidence>
<name>A0ACD5UNN9_AVESA</name>
<proteinExistence type="predicted"/>
<organism evidence="1 2">
    <name type="scientific">Avena sativa</name>
    <name type="common">Oat</name>
    <dbReference type="NCBI Taxonomy" id="4498"/>
    <lineage>
        <taxon>Eukaryota</taxon>
        <taxon>Viridiplantae</taxon>
        <taxon>Streptophyta</taxon>
        <taxon>Embryophyta</taxon>
        <taxon>Tracheophyta</taxon>
        <taxon>Spermatophyta</taxon>
        <taxon>Magnoliopsida</taxon>
        <taxon>Liliopsida</taxon>
        <taxon>Poales</taxon>
        <taxon>Poaceae</taxon>
        <taxon>BOP clade</taxon>
        <taxon>Pooideae</taxon>
        <taxon>Poodae</taxon>
        <taxon>Poeae</taxon>
        <taxon>Poeae Chloroplast Group 1 (Aveneae type)</taxon>
        <taxon>Aveninae</taxon>
        <taxon>Avena</taxon>
    </lineage>
</organism>
<accession>A0ACD5UNN9</accession>
<reference evidence="1" key="1">
    <citation type="submission" date="2021-05" db="EMBL/GenBank/DDBJ databases">
        <authorList>
            <person name="Scholz U."/>
            <person name="Mascher M."/>
            <person name="Fiebig A."/>
        </authorList>
    </citation>
    <scope>NUCLEOTIDE SEQUENCE [LARGE SCALE GENOMIC DNA]</scope>
</reference>
<dbReference type="Proteomes" id="UP001732700">
    <property type="component" value="Chromosome 2C"/>
</dbReference>
<evidence type="ECO:0000313" key="1">
    <source>
        <dbReference type="EnsemblPlants" id="AVESA.00010b.r2.2CG0295320.2.CDS"/>
    </source>
</evidence>
<sequence length="188" mass="21217">MLCQSGFGWDWNNNMISIDSEDVWNNYVKANEDASSYRYKVIKYWDMISTIYSRDRATGAGARTAAESGAEMAEENANNNTNKDANSSTQADEDRPKKRYRSDDSIATMLGDKLDNFTAVFKADVSEAPPKPASPEVIWAALAEIPDLEDDDQLAIYDVLVADDRKFKSLMALPQKMKKKWVLKQIKI</sequence>
<protein>
    <submittedName>
        <fullName evidence="1">Uncharacterized protein</fullName>
    </submittedName>
</protein>
<dbReference type="EnsemblPlants" id="AVESA.00010b.r2.2CG0295320.2">
    <property type="protein sequence ID" value="AVESA.00010b.r2.2CG0295320.2.CDS"/>
    <property type="gene ID" value="AVESA.00010b.r2.2CG0295320"/>
</dbReference>
<keyword evidence="2" id="KW-1185">Reference proteome</keyword>
<reference evidence="1" key="2">
    <citation type="submission" date="2025-09" db="UniProtKB">
        <authorList>
            <consortium name="EnsemblPlants"/>
        </authorList>
    </citation>
    <scope>IDENTIFICATION</scope>
</reference>